<protein>
    <recommendedName>
        <fullName evidence="3">Actin-related protein 5</fullName>
    </recommendedName>
</protein>
<dbReference type="FunFam" id="3.30.420.40:FF:000098">
    <property type="entry name" value="ARP5 actin-related protein 5 homolog"/>
    <property type="match status" value="1"/>
</dbReference>
<evidence type="ECO:0000313" key="13">
    <source>
        <dbReference type="Ensembl" id="ENSSPUP00000011824.1"/>
    </source>
</evidence>
<evidence type="ECO:0000256" key="4">
    <source>
        <dbReference type="ARBA" id="ARBA00022763"/>
    </source>
</evidence>
<dbReference type="GO" id="GO:0060382">
    <property type="term" value="P:regulation of DNA strand elongation"/>
    <property type="evidence" value="ECO:0007669"/>
    <property type="project" value="Ensembl"/>
</dbReference>
<dbReference type="GO" id="GO:0006302">
    <property type="term" value="P:double-strand break repair"/>
    <property type="evidence" value="ECO:0007669"/>
    <property type="project" value="Ensembl"/>
</dbReference>
<dbReference type="GO" id="GO:0006338">
    <property type="term" value="P:chromatin remodeling"/>
    <property type="evidence" value="ECO:0007669"/>
    <property type="project" value="Ensembl"/>
</dbReference>
<dbReference type="InterPro" id="IPR043129">
    <property type="entry name" value="ATPase_NBD"/>
</dbReference>
<evidence type="ECO:0000256" key="2">
    <source>
        <dbReference type="ARBA" id="ARBA00006021"/>
    </source>
</evidence>
<dbReference type="GeneTree" id="ENSGT00720000108866"/>
<dbReference type="GO" id="GO:0006275">
    <property type="term" value="P:regulation of DNA replication"/>
    <property type="evidence" value="ECO:0007669"/>
    <property type="project" value="Ensembl"/>
</dbReference>
<organism evidence="13 14">
    <name type="scientific">Sphenodon punctatus</name>
    <name type="common">Tuatara</name>
    <name type="synonym">Hatteria punctata</name>
    <dbReference type="NCBI Taxonomy" id="8508"/>
    <lineage>
        <taxon>Eukaryota</taxon>
        <taxon>Metazoa</taxon>
        <taxon>Chordata</taxon>
        <taxon>Craniata</taxon>
        <taxon>Vertebrata</taxon>
        <taxon>Euteleostomi</taxon>
        <taxon>Lepidosauria</taxon>
        <taxon>Sphenodontia</taxon>
        <taxon>Sphenodontidae</taxon>
        <taxon>Sphenodon</taxon>
    </lineage>
</organism>
<keyword evidence="10" id="KW-0539">Nucleus</keyword>
<dbReference type="FunFam" id="3.90.640.10:FF:000016">
    <property type="entry name" value="ARP5 actin-related protein 5 homolog"/>
    <property type="match status" value="1"/>
</dbReference>
<reference evidence="13" key="1">
    <citation type="submission" date="2025-08" db="UniProtKB">
        <authorList>
            <consortium name="Ensembl"/>
        </authorList>
    </citation>
    <scope>IDENTIFICATION</scope>
</reference>
<comment type="subcellular location">
    <subcellularLocation>
        <location evidence="1">Nucleus</location>
    </subcellularLocation>
</comment>
<dbReference type="GO" id="GO:0006310">
    <property type="term" value="P:DNA recombination"/>
    <property type="evidence" value="ECO:0007669"/>
    <property type="project" value="UniProtKB-KW"/>
</dbReference>
<comment type="similarity">
    <text evidence="2">Belongs to the actin family. ARP5 subfamily.</text>
</comment>
<accession>A0A8D0GYA3</accession>
<dbReference type="SMART" id="SM00268">
    <property type="entry name" value="ACTIN"/>
    <property type="match status" value="1"/>
</dbReference>
<dbReference type="FunFam" id="3.30.420.40:FF:000048">
    <property type="entry name" value="ARP5 actin-related protein 5 homolog"/>
    <property type="match status" value="1"/>
</dbReference>
<evidence type="ECO:0000256" key="7">
    <source>
        <dbReference type="ARBA" id="ARBA00023163"/>
    </source>
</evidence>
<dbReference type="InterPro" id="IPR004000">
    <property type="entry name" value="Actin"/>
</dbReference>
<dbReference type="Ensembl" id="ENSSPUT00000012611.1">
    <property type="protein sequence ID" value="ENSSPUP00000011824.1"/>
    <property type="gene ID" value="ENSSPUG00000009069.1"/>
</dbReference>
<keyword evidence="6 11" id="KW-0175">Coiled coil</keyword>
<keyword evidence="4" id="KW-0227">DNA damage</keyword>
<evidence type="ECO:0000256" key="12">
    <source>
        <dbReference type="SAM" id="MobiDB-lite"/>
    </source>
</evidence>
<dbReference type="Gene3D" id="3.30.420.40">
    <property type="match status" value="4"/>
</dbReference>
<dbReference type="GO" id="GO:0070914">
    <property type="term" value="P:UV-damage excision repair"/>
    <property type="evidence" value="ECO:0007669"/>
    <property type="project" value="Ensembl"/>
</dbReference>
<proteinExistence type="inferred from homology"/>
<sequence>MAAAGGVFPFRDARWAPDPVLEPSPAVRQPQPVPLVLDNGSFQIRAGWACPDPEVPGEPLLHFRSLVARSRGARGGAGAETQVGNDLGSPEPLRWLLRSPFDRNVPVQLELQELLLDHVFQRLGVPSQGCIDHPIVLTEAVCNPLYSRQMMSELLFECYQVPKVSYGVDSLYSFYCNKRQGWPCSGLIVSSGYQSTHILPVLEGRLDAKNCKRINLGGCQAALYLQRLLQLKYPGHLAAITLSRMEEILHEHSYVAEDYIEELQKWRSPEYYENNVHKMQLPFSNKLLGSTLTSEEKQERRQQQLRRLQELNARRREEKLQLDQERLDRLLYVQELLEDGQMDQFHKALVELNMDSAEELQSYIHKLSMAIEQTKQKILQAEVSIEVDVVDSKPETPDLDPLGSEQALEDEESMNEFEPLFAEEQTEVEKPVTTVQPVFNLAEYHQLFLGTERIRVPEILFQPSLIGEEQTGIAETMQYVLDRYPKEQQEKLVQNVFLTGGNMMYPGMKARIQKELLEMRPFQSSFQVHLASNPVLDTWYGARDWAVEYMNREEGWISQKDYEEKGGEYLKEHCASNVYVPIRLPKQAPRMAEAPAPSKALGTGVSNPCDQGEQRD</sequence>
<dbReference type="AlphaFoldDB" id="A0A8D0GYA3"/>
<gene>
    <name evidence="13" type="primary">ACTR5</name>
</gene>
<keyword evidence="5" id="KW-0805">Transcription regulation</keyword>
<evidence type="ECO:0000256" key="9">
    <source>
        <dbReference type="ARBA" id="ARBA00023204"/>
    </source>
</evidence>
<dbReference type="Gene3D" id="3.90.640.10">
    <property type="entry name" value="Actin, Chain A, domain 4"/>
    <property type="match status" value="2"/>
</dbReference>
<dbReference type="Pfam" id="PF00022">
    <property type="entry name" value="Actin"/>
    <property type="match status" value="2"/>
</dbReference>
<keyword evidence="14" id="KW-1185">Reference proteome</keyword>
<evidence type="ECO:0000256" key="6">
    <source>
        <dbReference type="ARBA" id="ARBA00023054"/>
    </source>
</evidence>
<keyword evidence="8" id="KW-0233">DNA recombination</keyword>
<name>A0A8D0GYA3_SPHPU</name>
<dbReference type="FunFam" id="3.90.640.10:FF:000019">
    <property type="entry name" value="ARP5 actin-related protein 5 homolog"/>
    <property type="match status" value="1"/>
</dbReference>
<dbReference type="Proteomes" id="UP000694392">
    <property type="component" value="Unplaced"/>
</dbReference>
<dbReference type="SUPFAM" id="SSF53067">
    <property type="entry name" value="Actin-like ATPase domain"/>
    <property type="match status" value="2"/>
</dbReference>
<evidence type="ECO:0000256" key="3">
    <source>
        <dbReference type="ARBA" id="ARBA00021612"/>
    </source>
</evidence>
<keyword evidence="9" id="KW-0234">DNA repair</keyword>
<evidence type="ECO:0000313" key="14">
    <source>
        <dbReference type="Proteomes" id="UP000694392"/>
    </source>
</evidence>
<dbReference type="GO" id="GO:0045893">
    <property type="term" value="P:positive regulation of DNA-templated transcription"/>
    <property type="evidence" value="ECO:0007669"/>
    <property type="project" value="Ensembl"/>
</dbReference>
<evidence type="ECO:0000256" key="8">
    <source>
        <dbReference type="ARBA" id="ARBA00023172"/>
    </source>
</evidence>
<dbReference type="FunFam" id="3.30.420.40:FF:000122">
    <property type="entry name" value="ARP5 actin-related protein 5 homolog"/>
    <property type="match status" value="1"/>
</dbReference>
<dbReference type="PANTHER" id="PTHR11937">
    <property type="entry name" value="ACTIN"/>
    <property type="match status" value="1"/>
</dbReference>
<dbReference type="GO" id="GO:0051726">
    <property type="term" value="P:regulation of cell cycle"/>
    <property type="evidence" value="ECO:0007669"/>
    <property type="project" value="Ensembl"/>
</dbReference>
<evidence type="ECO:0000256" key="10">
    <source>
        <dbReference type="ARBA" id="ARBA00023242"/>
    </source>
</evidence>
<evidence type="ECO:0000256" key="5">
    <source>
        <dbReference type="ARBA" id="ARBA00023015"/>
    </source>
</evidence>
<dbReference type="CDD" id="cd10211">
    <property type="entry name" value="ASKHA_NBD_Arp5"/>
    <property type="match status" value="1"/>
</dbReference>
<feature type="coiled-coil region" evidence="11">
    <location>
        <begin position="294"/>
        <end position="328"/>
    </location>
</feature>
<dbReference type="OMA" id="YPFTEHV"/>
<dbReference type="GO" id="GO:0031011">
    <property type="term" value="C:Ino80 complex"/>
    <property type="evidence" value="ECO:0007669"/>
    <property type="project" value="Ensembl"/>
</dbReference>
<keyword evidence="7" id="KW-0804">Transcription</keyword>
<evidence type="ECO:0000256" key="1">
    <source>
        <dbReference type="ARBA" id="ARBA00004123"/>
    </source>
</evidence>
<dbReference type="GO" id="GO:0005737">
    <property type="term" value="C:cytoplasm"/>
    <property type="evidence" value="ECO:0007669"/>
    <property type="project" value="Ensembl"/>
</dbReference>
<feature type="region of interest" description="Disordered" evidence="12">
    <location>
        <begin position="589"/>
        <end position="616"/>
    </location>
</feature>
<evidence type="ECO:0000256" key="11">
    <source>
        <dbReference type="SAM" id="Coils"/>
    </source>
</evidence>
<dbReference type="FunFam" id="3.30.420.40:FF:000058">
    <property type="entry name" value="Putative actin-related protein 5"/>
    <property type="match status" value="1"/>
</dbReference>
<reference evidence="13" key="2">
    <citation type="submission" date="2025-09" db="UniProtKB">
        <authorList>
            <consortium name="Ensembl"/>
        </authorList>
    </citation>
    <scope>IDENTIFICATION</scope>
</reference>
<dbReference type="GO" id="GO:0033044">
    <property type="term" value="P:regulation of chromosome organization"/>
    <property type="evidence" value="ECO:0007669"/>
    <property type="project" value="Ensembl"/>
</dbReference>